<reference evidence="2 3" key="1">
    <citation type="submission" date="2015-02" db="EMBL/GenBank/DDBJ databases">
        <title>Draft genome sequences of ten Microbacterium spp. with emphasis on heavy metal contaminated environments.</title>
        <authorList>
            <person name="Corretto E."/>
        </authorList>
    </citation>
    <scope>NUCLEOTIDE SEQUENCE [LARGE SCALE GENOMIC DNA]</scope>
    <source>
        <strain evidence="2 3">DSM 18659</strain>
    </source>
</reference>
<feature type="region of interest" description="Disordered" evidence="1">
    <location>
        <begin position="72"/>
        <end position="113"/>
    </location>
</feature>
<evidence type="ECO:0000313" key="2">
    <source>
        <dbReference type="EMBL" id="KJL37024.1"/>
    </source>
</evidence>
<feature type="compositionally biased region" description="Basic and acidic residues" evidence="1">
    <location>
        <begin position="103"/>
        <end position="113"/>
    </location>
</feature>
<gene>
    <name evidence="2" type="ORF">RR49_01134</name>
</gene>
<comment type="caution">
    <text evidence="2">The sequence shown here is derived from an EMBL/GenBank/DDBJ whole genome shotgun (WGS) entry which is preliminary data.</text>
</comment>
<keyword evidence="3" id="KW-1185">Reference proteome</keyword>
<sequence>MPGQVSRLGGQGAARVALGEVTRHPLVLRRRRRPSHPCREVLPRPRALGACRARQVLGDPRPLQTLTGATTQIRHRRRAQAQQRRRVARPASLDGRQPQHLLPGDREAPERPHDRVAIRQGDGLVLGGVDGRGKGVKPARVARGLDAGSFEMAPGEPAHGREQVGTECLGRPVPPLHRLLHAGERFLCEILRVRLCHALRSRGTDRGGVMAAPELPPCRGIAVPRLQEQCGVTPARVVDHVLPRPSPAGA</sequence>
<dbReference type="Proteomes" id="UP000033451">
    <property type="component" value="Unassembled WGS sequence"/>
</dbReference>
<dbReference type="EMBL" id="JYIY01000069">
    <property type="protein sequence ID" value="KJL37024.1"/>
    <property type="molecule type" value="Genomic_DNA"/>
</dbReference>
<accession>A0A0F0LWE7</accession>
<protein>
    <submittedName>
        <fullName evidence="2">Uncharacterized protein</fullName>
    </submittedName>
</protein>
<feature type="compositionally biased region" description="Basic residues" evidence="1">
    <location>
        <begin position="73"/>
        <end position="88"/>
    </location>
</feature>
<dbReference type="AlphaFoldDB" id="A0A0F0LWE7"/>
<evidence type="ECO:0000313" key="3">
    <source>
        <dbReference type="Proteomes" id="UP000033451"/>
    </source>
</evidence>
<proteinExistence type="predicted"/>
<name>A0A0F0LWE7_9MICO</name>
<evidence type="ECO:0000256" key="1">
    <source>
        <dbReference type="SAM" id="MobiDB-lite"/>
    </source>
</evidence>
<organism evidence="2 3">
    <name type="scientific">Microbacterium ginsengisoli</name>
    <dbReference type="NCBI Taxonomy" id="400772"/>
    <lineage>
        <taxon>Bacteria</taxon>
        <taxon>Bacillati</taxon>
        <taxon>Actinomycetota</taxon>
        <taxon>Actinomycetes</taxon>
        <taxon>Micrococcales</taxon>
        <taxon>Microbacteriaceae</taxon>
        <taxon>Microbacterium</taxon>
    </lineage>
</organism>